<evidence type="ECO:0000256" key="3">
    <source>
        <dbReference type="ARBA" id="ARBA00022692"/>
    </source>
</evidence>
<accession>A0A934RQK8</accession>
<feature type="transmembrane region" description="Helical" evidence="6">
    <location>
        <begin position="183"/>
        <end position="201"/>
    </location>
</feature>
<feature type="transmembrane region" description="Helical" evidence="6">
    <location>
        <begin position="86"/>
        <end position="113"/>
    </location>
</feature>
<comment type="subcellular location">
    <subcellularLocation>
        <location evidence="1">Cell membrane</location>
        <topology evidence="1">Multi-pass membrane protein</topology>
    </subcellularLocation>
</comment>
<keyword evidence="5 6" id="KW-0472">Membrane</keyword>
<feature type="transmembrane region" description="Helical" evidence="6">
    <location>
        <begin position="340"/>
        <end position="358"/>
    </location>
</feature>
<keyword evidence="8" id="KW-1185">Reference proteome</keyword>
<organism evidence="7 8">
    <name type="scientific">Roseibacillus ishigakijimensis</name>
    <dbReference type="NCBI Taxonomy" id="454146"/>
    <lineage>
        <taxon>Bacteria</taxon>
        <taxon>Pseudomonadati</taxon>
        <taxon>Verrucomicrobiota</taxon>
        <taxon>Verrucomicrobiia</taxon>
        <taxon>Verrucomicrobiales</taxon>
        <taxon>Verrucomicrobiaceae</taxon>
        <taxon>Roseibacillus</taxon>
    </lineage>
</organism>
<dbReference type="GO" id="GO:0005886">
    <property type="term" value="C:plasma membrane"/>
    <property type="evidence" value="ECO:0007669"/>
    <property type="project" value="UniProtKB-SubCell"/>
</dbReference>
<feature type="transmembrane region" description="Helical" evidence="6">
    <location>
        <begin position="48"/>
        <end position="74"/>
    </location>
</feature>
<evidence type="ECO:0000256" key="6">
    <source>
        <dbReference type="SAM" id="Phobius"/>
    </source>
</evidence>
<feature type="transmembrane region" description="Helical" evidence="6">
    <location>
        <begin position="151"/>
        <end position="171"/>
    </location>
</feature>
<evidence type="ECO:0000256" key="5">
    <source>
        <dbReference type="ARBA" id="ARBA00023136"/>
    </source>
</evidence>
<evidence type="ECO:0008006" key="9">
    <source>
        <dbReference type="Google" id="ProtNLM"/>
    </source>
</evidence>
<feature type="transmembrane region" description="Helical" evidence="6">
    <location>
        <begin position="222"/>
        <end position="239"/>
    </location>
</feature>
<name>A0A934RQK8_9BACT</name>
<dbReference type="PANTHER" id="PTHR30250">
    <property type="entry name" value="PST FAMILY PREDICTED COLANIC ACID TRANSPORTER"/>
    <property type="match status" value="1"/>
</dbReference>
<reference evidence="7" key="1">
    <citation type="submission" date="2021-01" db="EMBL/GenBank/DDBJ databases">
        <title>Modified the classification status of verrucomicrobia.</title>
        <authorList>
            <person name="Feng X."/>
        </authorList>
    </citation>
    <scope>NUCLEOTIDE SEQUENCE</scope>
    <source>
        <strain evidence="7">KCTC 12986</strain>
    </source>
</reference>
<proteinExistence type="predicted"/>
<feature type="transmembrane region" description="Helical" evidence="6">
    <location>
        <begin position="245"/>
        <end position="267"/>
    </location>
</feature>
<evidence type="ECO:0000256" key="2">
    <source>
        <dbReference type="ARBA" id="ARBA00022475"/>
    </source>
</evidence>
<feature type="transmembrane region" description="Helical" evidence="6">
    <location>
        <begin position="119"/>
        <end position="139"/>
    </location>
</feature>
<evidence type="ECO:0000313" key="8">
    <source>
        <dbReference type="Proteomes" id="UP000604083"/>
    </source>
</evidence>
<gene>
    <name evidence="7" type="ORF">JIN78_06145</name>
</gene>
<evidence type="ECO:0000313" key="7">
    <source>
        <dbReference type="EMBL" id="MBK1833638.1"/>
    </source>
</evidence>
<keyword evidence="4 6" id="KW-1133">Transmembrane helix</keyword>
<dbReference type="InterPro" id="IPR050833">
    <property type="entry name" value="Poly_Biosynth_Transport"/>
</dbReference>
<evidence type="ECO:0000256" key="1">
    <source>
        <dbReference type="ARBA" id="ARBA00004651"/>
    </source>
</evidence>
<keyword evidence="2" id="KW-1003">Cell membrane</keyword>
<evidence type="ECO:0000256" key="4">
    <source>
        <dbReference type="ARBA" id="ARBA00022989"/>
    </source>
</evidence>
<dbReference type="AlphaFoldDB" id="A0A934RQK8"/>
<dbReference type="Proteomes" id="UP000604083">
    <property type="component" value="Unassembled WGS sequence"/>
</dbReference>
<dbReference type="PANTHER" id="PTHR30250:SF26">
    <property type="entry name" value="PSMA PROTEIN"/>
    <property type="match status" value="1"/>
</dbReference>
<keyword evidence="3 6" id="KW-0812">Transmembrane</keyword>
<dbReference type="RefSeq" id="WP_200391073.1">
    <property type="nucleotide sequence ID" value="NZ_JAENIO010000011.1"/>
</dbReference>
<feature type="transmembrane region" description="Helical" evidence="6">
    <location>
        <begin position="12"/>
        <end position="36"/>
    </location>
</feature>
<feature type="transmembrane region" description="Helical" evidence="6">
    <location>
        <begin position="370"/>
        <end position="391"/>
    </location>
</feature>
<comment type="caution">
    <text evidence="7">The sequence shown here is derived from an EMBL/GenBank/DDBJ whole genome shotgun (WGS) entry which is preliminary data.</text>
</comment>
<sequence>MRKIRLITDRNFTFLAVALGKLILAIRQFLTVPLLISAWGAEKYGEWLVISAIPTFIQLSNVGIGTSAATSIAIRSTKEDEKNAVTFTTSVFSILIVFTAVILLVLIVCPFFQSKEDDSSENIVIICCLLFAAFVRILTQPIQGWWNSKRKAYIGIILTQIFFIGEIGLYLFVWQNQTTSVDLAIYIFLWSIIWLFSYCSLLKKQKFKLFNVKSFRLKEVRALVGIGAGYQLSSVWQAVFFQGSILMANGLYGPIGASMWGSLRIFIRAGHQAIELISQTINPEIQVMTSNGQNAKVKRLVLRSAYLAFAVSLVMSLMFIFGGHQLFIYWTGGKFYLDKVTWNVFVLSLVPFSIWWVIAEFQRSIGKPWFVNVTASICSIIFLVSSAAFEFWLFDGLISLCYGVLLFEILMTITIVSSTRKLFRGMV</sequence>
<feature type="transmembrane region" description="Helical" evidence="6">
    <location>
        <begin position="306"/>
        <end position="328"/>
    </location>
</feature>
<dbReference type="EMBL" id="JAENIO010000011">
    <property type="protein sequence ID" value="MBK1833638.1"/>
    <property type="molecule type" value="Genomic_DNA"/>
</dbReference>
<protein>
    <recommendedName>
        <fullName evidence="9">Membrane protein involved in the export of O-antigen and teichoic acid</fullName>
    </recommendedName>
</protein>
<feature type="transmembrane region" description="Helical" evidence="6">
    <location>
        <begin position="397"/>
        <end position="416"/>
    </location>
</feature>